<keyword evidence="5" id="KW-0813">Transport</keyword>
<dbReference type="GO" id="GO:0005886">
    <property type="term" value="C:plasma membrane"/>
    <property type="evidence" value="ECO:0007669"/>
    <property type="project" value="TreeGrafter"/>
</dbReference>
<keyword evidence="5" id="KW-0187">Copper transport</keyword>
<gene>
    <name evidence="7 8" type="primary">LOC107268466</name>
</gene>
<evidence type="ECO:0000313" key="8">
    <source>
        <dbReference type="RefSeq" id="XP_015596750.1"/>
    </source>
</evidence>
<evidence type="ECO:0000256" key="2">
    <source>
        <dbReference type="ARBA" id="ARBA00022692"/>
    </source>
</evidence>
<keyword evidence="2 5" id="KW-0812">Transmembrane</keyword>
<accession>A0AAJ7BXD7</accession>
<dbReference type="GeneID" id="107268466"/>
<dbReference type="Proteomes" id="UP000694920">
    <property type="component" value="Unplaced"/>
</dbReference>
<reference evidence="7 8" key="1">
    <citation type="submission" date="2025-04" db="UniProtKB">
        <authorList>
            <consortium name="RefSeq"/>
        </authorList>
    </citation>
    <scope>IDENTIFICATION</scope>
</reference>
<dbReference type="Pfam" id="PF04145">
    <property type="entry name" value="Ctr"/>
    <property type="match status" value="1"/>
</dbReference>
<sequence>MMHMWYWFGYLNEFLFKEFNVTTTWGVLSICLGLTALAIVYEAMKILQVFLRKQTIASLPHELSMQDEKSSLLSKISSRYLGRSTRLYCSSYLLWLLEVFHFTIHTTLGYFLMLAVMTYNVYVNIALVMGAGIGYFILGPTLVELNMAQYNNKRKDIKCNLECSDAILDPNRRQSTVSIIAEQLVTEANIDVDVQGMRVG</sequence>
<comment type="similarity">
    <text evidence="5">Belongs to the copper transporter (Ctr) (TC 1.A.56) family. SLC31A subfamily.</text>
</comment>
<dbReference type="RefSeq" id="XP_015596750.1">
    <property type="nucleotide sequence ID" value="XM_015741264.2"/>
</dbReference>
<feature type="transmembrane region" description="Helical" evidence="5">
    <location>
        <begin position="121"/>
        <end position="145"/>
    </location>
</feature>
<dbReference type="AlphaFoldDB" id="A0AAJ7BXD7"/>
<keyword evidence="5" id="KW-0406">Ion transport</keyword>
<dbReference type="RefSeq" id="XP_015596749.1">
    <property type="nucleotide sequence ID" value="XM_015741263.2"/>
</dbReference>
<name>A0AAJ7BXD7_CEPCN</name>
<keyword evidence="4 5" id="KW-0472">Membrane</keyword>
<dbReference type="KEGG" id="ccin:107268466"/>
<feature type="transmembrane region" description="Helical" evidence="5">
    <location>
        <begin position="92"/>
        <end position="115"/>
    </location>
</feature>
<keyword evidence="6" id="KW-1185">Reference proteome</keyword>
<proteinExistence type="inferred from homology"/>
<protein>
    <recommendedName>
        <fullName evidence="5">Copper transport protein</fullName>
    </recommendedName>
</protein>
<evidence type="ECO:0000256" key="5">
    <source>
        <dbReference type="RuleBase" id="RU367022"/>
    </source>
</evidence>
<keyword evidence="3 5" id="KW-1133">Transmembrane helix</keyword>
<dbReference type="GO" id="GO:0005375">
    <property type="term" value="F:copper ion transmembrane transporter activity"/>
    <property type="evidence" value="ECO:0007669"/>
    <property type="project" value="UniProtKB-UniRule"/>
</dbReference>
<evidence type="ECO:0000256" key="1">
    <source>
        <dbReference type="ARBA" id="ARBA00004141"/>
    </source>
</evidence>
<dbReference type="InterPro" id="IPR007274">
    <property type="entry name" value="Cop_transporter"/>
</dbReference>
<comment type="subcellular location">
    <subcellularLocation>
        <location evidence="1 5">Membrane</location>
        <topology evidence="1 5">Multi-pass membrane protein</topology>
    </subcellularLocation>
</comment>
<dbReference type="PANTHER" id="PTHR12483">
    <property type="entry name" value="SOLUTE CARRIER FAMILY 31 COPPER TRANSPORTERS"/>
    <property type="match status" value="1"/>
</dbReference>
<dbReference type="PANTHER" id="PTHR12483:SF27">
    <property type="entry name" value="COPPER TRANSPORT PROTEIN CTR1"/>
    <property type="match status" value="1"/>
</dbReference>
<evidence type="ECO:0000256" key="3">
    <source>
        <dbReference type="ARBA" id="ARBA00022989"/>
    </source>
</evidence>
<feature type="transmembrane region" description="Helical" evidence="5">
    <location>
        <begin position="25"/>
        <end position="44"/>
    </location>
</feature>
<keyword evidence="5" id="KW-0186">Copper</keyword>
<evidence type="ECO:0000313" key="7">
    <source>
        <dbReference type="RefSeq" id="XP_015596749.1"/>
    </source>
</evidence>
<evidence type="ECO:0000313" key="6">
    <source>
        <dbReference type="Proteomes" id="UP000694920"/>
    </source>
</evidence>
<organism evidence="6 8">
    <name type="scientific">Cephus cinctus</name>
    <name type="common">Wheat stem sawfly</name>
    <dbReference type="NCBI Taxonomy" id="211228"/>
    <lineage>
        <taxon>Eukaryota</taxon>
        <taxon>Metazoa</taxon>
        <taxon>Ecdysozoa</taxon>
        <taxon>Arthropoda</taxon>
        <taxon>Hexapoda</taxon>
        <taxon>Insecta</taxon>
        <taxon>Pterygota</taxon>
        <taxon>Neoptera</taxon>
        <taxon>Endopterygota</taxon>
        <taxon>Hymenoptera</taxon>
        <taxon>Cephoidea</taxon>
        <taxon>Cephidae</taxon>
        <taxon>Cephus</taxon>
    </lineage>
</organism>
<evidence type="ECO:0000256" key="4">
    <source>
        <dbReference type="ARBA" id="ARBA00023136"/>
    </source>
</evidence>